<protein>
    <recommendedName>
        <fullName evidence="6">Bacterial surface antigen (D15) domain-containing protein</fullName>
    </recommendedName>
</protein>
<reference evidence="8" key="2">
    <citation type="submission" date="2012-08" db="EMBL/GenBank/DDBJ databases">
        <title>Genome sequence of Kazachstania naganishii.</title>
        <authorList>
            <person name="Gordon J.L."/>
            <person name="Armisen D."/>
            <person name="Proux-Wera E."/>
            <person name="OhEigeartaigh S.S."/>
            <person name="Byrne K.P."/>
            <person name="Wolfe K.H."/>
        </authorList>
    </citation>
    <scope>NUCLEOTIDE SEQUENCE [LARGE SCALE GENOMIC DNA]</scope>
    <source>
        <strain evidence="8">ATCC MYA-139 / BCRC 22969 / CBS 8797 / CCRC 22969 / KCTC 17520 / NBRC 10181 / NCYC 3082</strain>
    </source>
</reference>
<dbReference type="InterPro" id="IPR000184">
    <property type="entry name" value="Bac_surfAg_D15"/>
</dbReference>
<dbReference type="PANTHER" id="PTHR12815">
    <property type="entry name" value="SORTING AND ASSEMBLY MACHINERY SAMM50 PROTEIN FAMILY MEMBER"/>
    <property type="match status" value="1"/>
</dbReference>
<gene>
    <name evidence="7" type="primary">KNAG0H01940</name>
    <name evidence="7" type="ordered locus">KNAG_0H01940</name>
</gene>
<dbReference type="GeneID" id="34527340"/>
<dbReference type="HOGENOM" id="CLU_014798_3_1_1"/>
<dbReference type="PANTHER" id="PTHR12815:SF18">
    <property type="entry name" value="SORTING AND ASSEMBLY MACHINERY COMPONENT 50 HOMOLOG"/>
    <property type="match status" value="1"/>
</dbReference>
<dbReference type="eggNOG" id="KOG2602">
    <property type="taxonomic scope" value="Eukaryota"/>
</dbReference>
<dbReference type="KEGG" id="kng:KNAG_0H01940"/>
<feature type="domain" description="Bacterial surface antigen (D15)" evidence="6">
    <location>
        <begin position="193"/>
        <end position="455"/>
    </location>
</feature>
<evidence type="ECO:0000256" key="1">
    <source>
        <dbReference type="ARBA" id="ARBA00004374"/>
    </source>
</evidence>
<dbReference type="OMA" id="MNDDFIT"/>
<keyword evidence="5" id="KW-0472">Membrane</keyword>
<dbReference type="Gene3D" id="2.40.160.50">
    <property type="entry name" value="membrane protein fhac: a member of the omp85/tpsb transporter family"/>
    <property type="match status" value="1"/>
</dbReference>
<dbReference type="Proteomes" id="UP000006310">
    <property type="component" value="Chromosome 8"/>
</dbReference>
<dbReference type="GO" id="GO:0008320">
    <property type="term" value="F:protein transmembrane transporter activity"/>
    <property type="evidence" value="ECO:0007669"/>
    <property type="project" value="EnsemblFungi"/>
</dbReference>
<proteinExistence type="inferred from homology"/>
<evidence type="ECO:0000256" key="3">
    <source>
        <dbReference type="ARBA" id="ARBA00022452"/>
    </source>
</evidence>
<evidence type="ECO:0000256" key="2">
    <source>
        <dbReference type="ARBA" id="ARBA00010913"/>
    </source>
</evidence>
<dbReference type="Pfam" id="PF01103">
    <property type="entry name" value="Omp85"/>
    <property type="match status" value="1"/>
</dbReference>
<comment type="subcellular location">
    <subcellularLocation>
        <location evidence="1">Mitochondrion outer membrane</location>
        <topology evidence="1">Multi-pass membrane protein</topology>
    </subcellularLocation>
</comment>
<dbReference type="OrthoDB" id="1724197at2759"/>
<keyword evidence="3" id="KW-1134">Transmembrane beta strand</keyword>
<accession>J7RPH7</accession>
<evidence type="ECO:0000313" key="8">
    <source>
        <dbReference type="Proteomes" id="UP000006310"/>
    </source>
</evidence>
<reference evidence="7 8" key="1">
    <citation type="journal article" date="2011" name="Proc. Natl. Acad. Sci. U.S.A.">
        <title>Evolutionary erosion of yeast sex chromosomes by mating-type switching accidents.</title>
        <authorList>
            <person name="Gordon J.L."/>
            <person name="Armisen D."/>
            <person name="Proux-Wera E."/>
            <person name="Oheigeartaigh S.S."/>
            <person name="Byrne K.P."/>
            <person name="Wolfe K.H."/>
        </authorList>
    </citation>
    <scope>NUCLEOTIDE SEQUENCE [LARGE SCALE GENOMIC DNA]</scope>
    <source>
        <strain evidence="8">ATCC MYA-139 / BCRC 22969 / CBS 8797 / CCRC 22969 / KCTC 17520 / NBRC 10181 / NCYC 3082</strain>
    </source>
</reference>
<dbReference type="AlphaFoldDB" id="J7RPH7"/>
<dbReference type="STRING" id="1071383.J7RPH7"/>
<organism evidence="7 8">
    <name type="scientific">Huiozyma naganishii (strain ATCC MYA-139 / BCRC 22969 / CBS 8797 / KCTC 17520 / NBRC 10181 / NCYC 3082 / Yp74L-3)</name>
    <name type="common">Yeast</name>
    <name type="synonym">Kazachstania naganishii</name>
    <dbReference type="NCBI Taxonomy" id="1071383"/>
    <lineage>
        <taxon>Eukaryota</taxon>
        <taxon>Fungi</taxon>
        <taxon>Dikarya</taxon>
        <taxon>Ascomycota</taxon>
        <taxon>Saccharomycotina</taxon>
        <taxon>Saccharomycetes</taxon>
        <taxon>Saccharomycetales</taxon>
        <taxon>Saccharomycetaceae</taxon>
        <taxon>Huiozyma</taxon>
    </lineage>
</organism>
<dbReference type="GO" id="GO:0045040">
    <property type="term" value="P:protein insertion into mitochondrial outer membrane"/>
    <property type="evidence" value="ECO:0007669"/>
    <property type="project" value="EnsemblFungi"/>
</dbReference>
<evidence type="ECO:0000256" key="4">
    <source>
        <dbReference type="ARBA" id="ARBA00022692"/>
    </source>
</evidence>
<name>J7RPH7_HUIN7</name>
<evidence type="ECO:0000313" key="7">
    <source>
        <dbReference type="EMBL" id="CCK71608.1"/>
    </source>
</evidence>
<dbReference type="GO" id="GO:0030150">
    <property type="term" value="P:protein import into mitochondrial matrix"/>
    <property type="evidence" value="ECO:0007669"/>
    <property type="project" value="EnsemblFungi"/>
</dbReference>
<sequence length="456" mass="51976">MPIRPITQEDIEQLALQNRDLPIDLVKIQAVSTSSKNNSLHDTTLQTYIDATLRECKTMSELPTQMELLNRMLRQAGLINGLHPTFHTIKAEGTTDRKAALPIITTVYYQPTSKFTAKTGTNVTNSGSGDGYISFQTRLPTDEIIKLDYRHDTSMNSGARISASSAYLKQTPFWNWKFDLFDAWKCVGVRDVGASFGVRSWYNDPKKWNMSFDYELVRRKFLGTDTKETKLSEYLLIQEGSFVRSVIKNNFTKDNRDSPFNPTKGTMYKINNELGAMDNGSSFWKTVLELNHVKSWFPRDFITLSTTLRSGYIKNLNPAKSYIHFTDKFQNGGPNDVRNFQLNGIGPRHMHHSMGGDAFIAYGVSLFSKIPLKRFQDSNFRLHWYFNGGKLINHNNLPIHTLLRELTLEHSTSIGAGIVMRHPMARFELNFGVPLTSHVGDLQRKGFQFGLGFEFL</sequence>
<keyword evidence="8" id="KW-1185">Reference proteome</keyword>
<dbReference type="GO" id="GO:0065003">
    <property type="term" value="P:protein-containing complex assembly"/>
    <property type="evidence" value="ECO:0007669"/>
    <property type="project" value="EnsemblFungi"/>
</dbReference>
<evidence type="ECO:0000256" key="5">
    <source>
        <dbReference type="ARBA" id="ARBA00023136"/>
    </source>
</evidence>
<dbReference type="GO" id="GO:0001401">
    <property type="term" value="C:SAM complex"/>
    <property type="evidence" value="ECO:0007669"/>
    <property type="project" value="EnsemblFungi"/>
</dbReference>
<evidence type="ECO:0000259" key="6">
    <source>
        <dbReference type="Pfam" id="PF01103"/>
    </source>
</evidence>
<keyword evidence="4" id="KW-0812">Transmembrane</keyword>
<comment type="similarity">
    <text evidence="2">Belongs to the SAM50/omp85 family.</text>
</comment>
<dbReference type="EMBL" id="HE978321">
    <property type="protein sequence ID" value="CCK71608.1"/>
    <property type="molecule type" value="Genomic_DNA"/>
</dbReference>
<dbReference type="RefSeq" id="XP_022465853.1">
    <property type="nucleotide sequence ID" value="XM_022609459.1"/>
</dbReference>
<dbReference type="InterPro" id="IPR039910">
    <property type="entry name" value="D15-like"/>
</dbReference>
<dbReference type="GO" id="GO:0032977">
    <property type="term" value="F:membrane insertase activity"/>
    <property type="evidence" value="ECO:0007669"/>
    <property type="project" value="EnsemblFungi"/>
</dbReference>